<comment type="catalytic activity">
    <reaction evidence="8 9">
        <text>a 6-O-methyl-2'-deoxyguanosine in DNA + L-cysteinyl-[protein] = S-methyl-L-cysteinyl-[protein] + a 2'-deoxyguanosine in DNA</text>
        <dbReference type="Rhea" id="RHEA:24000"/>
        <dbReference type="Rhea" id="RHEA-COMP:10131"/>
        <dbReference type="Rhea" id="RHEA-COMP:10132"/>
        <dbReference type="Rhea" id="RHEA-COMP:11367"/>
        <dbReference type="Rhea" id="RHEA-COMP:11368"/>
        <dbReference type="ChEBI" id="CHEBI:29950"/>
        <dbReference type="ChEBI" id="CHEBI:82612"/>
        <dbReference type="ChEBI" id="CHEBI:85445"/>
        <dbReference type="ChEBI" id="CHEBI:85448"/>
        <dbReference type="EC" id="2.1.1.63"/>
    </reaction>
</comment>
<proteinExistence type="inferred from homology"/>
<reference evidence="12" key="1">
    <citation type="submission" date="2020-10" db="EMBL/GenBank/DDBJ databases">
        <authorList>
            <person name="Gilroy R."/>
        </authorList>
    </citation>
    <scope>NUCLEOTIDE SEQUENCE</scope>
    <source>
        <strain evidence="12">13361</strain>
    </source>
</reference>
<feature type="active site" description="Nucleophile; methyl group acceptor" evidence="9">
    <location>
        <position position="122"/>
    </location>
</feature>
<dbReference type="PANTHER" id="PTHR10815">
    <property type="entry name" value="METHYLATED-DNA--PROTEIN-CYSTEINE METHYLTRANSFERASE"/>
    <property type="match status" value="1"/>
</dbReference>
<evidence type="ECO:0000256" key="6">
    <source>
        <dbReference type="ARBA" id="ARBA00022763"/>
    </source>
</evidence>
<comment type="function">
    <text evidence="9">Involved in the cellular defense against the biological effects of O6-methylguanine (O6-MeG) and O4-methylthymine (O4-MeT) in DNA. Repairs the methylated nucleobase in DNA by stoichiometrically transferring the methyl group to a cysteine residue in the enzyme. This is a suicide reaction: the enzyme is irreversibly inactivated.</text>
</comment>
<reference evidence="12" key="2">
    <citation type="journal article" date="2021" name="PeerJ">
        <title>Extensive microbial diversity within the chicken gut microbiome revealed by metagenomics and culture.</title>
        <authorList>
            <person name="Gilroy R."/>
            <person name="Ravi A."/>
            <person name="Getino M."/>
            <person name="Pursley I."/>
            <person name="Horton D.L."/>
            <person name="Alikhan N.F."/>
            <person name="Baker D."/>
            <person name="Gharbi K."/>
            <person name="Hall N."/>
            <person name="Watson M."/>
            <person name="Adriaenssens E.M."/>
            <person name="Foster-Nyarko E."/>
            <person name="Jarju S."/>
            <person name="Secka A."/>
            <person name="Antonio M."/>
            <person name="Oren A."/>
            <person name="Chaudhuri R.R."/>
            <person name="La Ragione R."/>
            <person name="Hildebrand F."/>
            <person name="Pallen M.J."/>
        </authorList>
    </citation>
    <scope>NUCLEOTIDE SEQUENCE</scope>
    <source>
        <strain evidence="12">13361</strain>
    </source>
</reference>
<comment type="similarity">
    <text evidence="2 9">Belongs to the MGMT family.</text>
</comment>
<keyword evidence="6 9" id="KW-0227">DNA damage</keyword>
<dbReference type="EC" id="2.1.1.63" evidence="9"/>
<evidence type="ECO:0000256" key="1">
    <source>
        <dbReference type="ARBA" id="ARBA00001286"/>
    </source>
</evidence>
<dbReference type="InterPro" id="IPR008332">
    <property type="entry name" value="MethylG_MeTrfase_N"/>
</dbReference>
<gene>
    <name evidence="12" type="ORF">IAB74_08515</name>
</gene>
<feature type="domain" description="Methylguanine DNA methyltransferase ribonuclease-like" evidence="11">
    <location>
        <begin position="5"/>
        <end position="57"/>
    </location>
</feature>
<dbReference type="NCBIfam" id="TIGR00589">
    <property type="entry name" value="ogt"/>
    <property type="match status" value="1"/>
</dbReference>
<dbReference type="CDD" id="cd06445">
    <property type="entry name" value="ATase"/>
    <property type="match status" value="1"/>
</dbReference>
<dbReference type="FunFam" id="1.10.10.10:FF:000214">
    <property type="entry name" value="Methylated-DNA--protein-cysteine methyltransferase"/>
    <property type="match status" value="1"/>
</dbReference>
<dbReference type="InterPro" id="IPR023546">
    <property type="entry name" value="MGMT"/>
</dbReference>
<comment type="miscellaneous">
    <text evidence="9">This enzyme catalyzes only one turnover and therefore is not strictly catalytic. According to one definition, an enzyme is a biocatalyst that acts repeatedly and over many reaction cycles.</text>
</comment>
<dbReference type="PANTHER" id="PTHR10815:SF13">
    <property type="entry name" value="METHYLATED-DNA--PROTEIN-CYSTEINE METHYLTRANSFERASE"/>
    <property type="match status" value="1"/>
</dbReference>
<dbReference type="Pfam" id="PF02870">
    <property type="entry name" value="Methyltransf_1N"/>
    <property type="match status" value="1"/>
</dbReference>
<evidence type="ECO:0000256" key="8">
    <source>
        <dbReference type="ARBA" id="ARBA00049348"/>
    </source>
</evidence>
<dbReference type="InterPro" id="IPR036217">
    <property type="entry name" value="MethylDNA_cys_MeTrfase_DNAb"/>
</dbReference>
<dbReference type="GO" id="GO:0032259">
    <property type="term" value="P:methylation"/>
    <property type="evidence" value="ECO:0007669"/>
    <property type="project" value="UniProtKB-KW"/>
</dbReference>
<comment type="caution">
    <text evidence="12">The sequence shown here is derived from an EMBL/GenBank/DDBJ whole genome shotgun (WGS) entry which is preliminary data.</text>
</comment>
<dbReference type="InterPro" id="IPR036388">
    <property type="entry name" value="WH-like_DNA-bd_sf"/>
</dbReference>
<evidence type="ECO:0000256" key="7">
    <source>
        <dbReference type="ARBA" id="ARBA00023204"/>
    </source>
</evidence>
<dbReference type="GO" id="GO:0006307">
    <property type="term" value="P:DNA alkylation repair"/>
    <property type="evidence" value="ECO:0007669"/>
    <property type="project" value="UniProtKB-UniRule"/>
</dbReference>
<dbReference type="PROSITE" id="PS00374">
    <property type="entry name" value="MGMT"/>
    <property type="match status" value="1"/>
</dbReference>
<evidence type="ECO:0000313" key="13">
    <source>
        <dbReference type="Proteomes" id="UP000886796"/>
    </source>
</evidence>
<accession>A0A9D0Z647</accession>
<dbReference type="Pfam" id="PF01035">
    <property type="entry name" value="DNA_binding_1"/>
    <property type="match status" value="1"/>
</dbReference>
<keyword evidence="7 9" id="KW-0234">DNA repair</keyword>
<comment type="catalytic activity">
    <reaction evidence="1 9">
        <text>a 4-O-methyl-thymidine in DNA + L-cysteinyl-[protein] = a thymidine in DNA + S-methyl-L-cysteinyl-[protein]</text>
        <dbReference type="Rhea" id="RHEA:53428"/>
        <dbReference type="Rhea" id="RHEA-COMP:10131"/>
        <dbReference type="Rhea" id="RHEA-COMP:10132"/>
        <dbReference type="Rhea" id="RHEA-COMP:13555"/>
        <dbReference type="Rhea" id="RHEA-COMP:13556"/>
        <dbReference type="ChEBI" id="CHEBI:29950"/>
        <dbReference type="ChEBI" id="CHEBI:82612"/>
        <dbReference type="ChEBI" id="CHEBI:137386"/>
        <dbReference type="ChEBI" id="CHEBI:137387"/>
        <dbReference type="EC" id="2.1.1.63"/>
    </reaction>
</comment>
<dbReference type="SUPFAM" id="SSF46767">
    <property type="entry name" value="Methylated DNA-protein cysteine methyltransferase, C-terminal domain"/>
    <property type="match status" value="1"/>
</dbReference>
<dbReference type="Proteomes" id="UP000886796">
    <property type="component" value="Unassembled WGS sequence"/>
</dbReference>
<dbReference type="InterPro" id="IPR014048">
    <property type="entry name" value="MethylDNA_cys_MeTrfase_DNA-bd"/>
</dbReference>
<dbReference type="Gene3D" id="3.30.160.70">
    <property type="entry name" value="Methylated DNA-protein cysteine methyltransferase domain"/>
    <property type="match status" value="1"/>
</dbReference>
<dbReference type="HAMAP" id="MF_00772">
    <property type="entry name" value="OGT"/>
    <property type="match status" value="1"/>
</dbReference>
<comment type="subcellular location">
    <subcellularLocation>
        <location evidence="9">Cytoplasm</location>
    </subcellularLocation>
</comment>
<dbReference type="EMBL" id="DVFK01000112">
    <property type="protein sequence ID" value="HIQ68533.1"/>
    <property type="molecule type" value="Genomic_DNA"/>
</dbReference>
<evidence type="ECO:0000256" key="4">
    <source>
        <dbReference type="ARBA" id="ARBA00022603"/>
    </source>
</evidence>
<organism evidence="12 13">
    <name type="scientific">Candidatus Faecousia excrementigallinarum</name>
    <dbReference type="NCBI Taxonomy" id="2840806"/>
    <lineage>
        <taxon>Bacteria</taxon>
        <taxon>Bacillati</taxon>
        <taxon>Bacillota</taxon>
        <taxon>Clostridia</taxon>
        <taxon>Eubacteriales</taxon>
        <taxon>Oscillospiraceae</taxon>
        <taxon>Faecousia</taxon>
    </lineage>
</organism>
<evidence type="ECO:0000256" key="5">
    <source>
        <dbReference type="ARBA" id="ARBA00022679"/>
    </source>
</evidence>
<evidence type="ECO:0000259" key="10">
    <source>
        <dbReference type="Pfam" id="PF01035"/>
    </source>
</evidence>
<keyword evidence="4 9" id="KW-0489">Methyltransferase</keyword>
<evidence type="ECO:0000256" key="9">
    <source>
        <dbReference type="HAMAP-Rule" id="MF_00772"/>
    </source>
</evidence>
<evidence type="ECO:0000259" key="11">
    <source>
        <dbReference type="Pfam" id="PF02870"/>
    </source>
</evidence>
<feature type="domain" description="Methylated-DNA-[protein]-cysteine S-methyltransferase DNA binding" evidence="10">
    <location>
        <begin position="71"/>
        <end position="150"/>
    </location>
</feature>
<dbReference type="InterPro" id="IPR001497">
    <property type="entry name" value="MethylDNA_cys_MeTrfase_AS"/>
</dbReference>
<dbReference type="SUPFAM" id="SSF53155">
    <property type="entry name" value="Methylated DNA-protein cysteine methyltransferase domain"/>
    <property type="match status" value="1"/>
</dbReference>
<dbReference type="GO" id="GO:0005737">
    <property type="term" value="C:cytoplasm"/>
    <property type="evidence" value="ECO:0007669"/>
    <property type="project" value="UniProtKB-SubCell"/>
</dbReference>
<keyword evidence="3 9" id="KW-0963">Cytoplasm</keyword>
<keyword evidence="5 9" id="KW-0808">Transferase</keyword>
<sequence>MTVSGVYPSPLGEILLTADEIGLTDVRFGKTRSGADREIPPALLPAARWLDRYFAGEQPGELPPLHPVGTPFQMEVWAMLREIPYGKTCTYGDLSRRFDRPMSAQAIGGAVGKNKLSLFLPCHRVIGTDGSLTGYAWGLWRKEWLLKLEGSL</sequence>
<dbReference type="AlphaFoldDB" id="A0A9D0Z647"/>
<evidence type="ECO:0000256" key="3">
    <source>
        <dbReference type="ARBA" id="ARBA00022490"/>
    </source>
</evidence>
<dbReference type="InterPro" id="IPR036631">
    <property type="entry name" value="MGMT_N_sf"/>
</dbReference>
<dbReference type="GO" id="GO:0003908">
    <property type="term" value="F:methylated-DNA-[protein]-cysteine S-methyltransferase activity"/>
    <property type="evidence" value="ECO:0007669"/>
    <property type="project" value="UniProtKB-UniRule"/>
</dbReference>
<protein>
    <recommendedName>
        <fullName evidence="9">Methylated-DNA--protein-cysteine methyltransferase</fullName>
        <ecNumber evidence="9">2.1.1.63</ecNumber>
    </recommendedName>
    <alternativeName>
        <fullName evidence="9">6-O-methylguanine-DNA methyltransferase</fullName>
        <shortName evidence="9">MGMT</shortName>
    </alternativeName>
    <alternativeName>
        <fullName evidence="9">O-6-methylguanine-DNA-alkyltransferase</fullName>
    </alternativeName>
</protein>
<name>A0A9D0Z647_9FIRM</name>
<evidence type="ECO:0000256" key="2">
    <source>
        <dbReference type="ARBA" id="ARBA00008711"/>
    </source>
</evidence>
<dbReference type="Gene3D" id="1.10.10.10">
    <property type="entry name" value="Winged helix-like DNA-binding domain superfamily/Winged helix DNA-binding domain"/>
    <property type="match status" value="1"/>
</dbReference>
<evidence type="ECO:0000313" key="12">
    <source>
        <dbReference type="EMBL" id="HIQ68533.1"/>
    </source>
</evidence>